<sequence>MDIDLRLHSGDLCKEGDDEEHRGLDNEDIDISKIEDDVTVEPHTDNNGITLPEHNTQQQQQQGVNLEPLNGMEFNSHGEAYTFYQEYSRTIGFNTAIQNSRRSKPLESLSTPSSLALGTVLNGSTTSLSTRPRARQSKQDHPENNMAGRRTCAKTDCKASMHVKRKPDGKWLCEGSYHELLPAQAVSEQTRKIYAAMAKQFAEFEEEAKADSETWNKPPTMKSPSPFEKSVSDVYTPAVFKKFQIEVLGAIACSPREENRDARALLLEFRILKTIRTSWLHGAKQRLKLLHVSAISADTRLTFSSVVIFFHPLSVHIETVDQRCKKPEFPGEPQQLQTRLQSIHLSRELQYCLLAIEEALGNCAGVNTSGRSLPDVVASPTGLISVEEDNQSRSAVKTTSKKKNPTKKRKVNSEQEVIPVTAPESLQQMDKLSPRTVGLESPVNLMAPNRDNFYGNQQTIQGLRQLNSIAPSYDSYYTAQQGIHGQILPSSNFTYDIRDDPNVRTTQLHEDASRHT</sequence>
<evidence type="ECO:0000259" key="3">
    <source>
        <dbReference type="Pfam" id="PF03101"/>
    </source>
</evidence>
<evidence type="ECO:0000256" key="1">
    <source>
        <dbReference type="RuleBase" id="RU367018"/>
    </source>
</evidence>
<dbReference type="InterPro" id="IPR004330">
    <property type="entry name" value="FAR1_DNA_bnd_dom"/>
</dbReference>
<feature type="domain" description="FAR1" evidence="3">
    <location>
        <begin position="82"/>
        <end position="172"/>
    </location>
</feature>
<keyword evidence="1" id="KW-0862">Zinc</keyword>
<feature type="compositionally biased region" description="Basic residues" evidence="2">
    <location>
        <begin position="399"/>
        <end position="410"/>
    </location>
</feature>
<comment type="similarity">
    <text evidence="1">Belongs to the FHY3/FAR1 family.</text>
</comment>
<feature type="region of interest" description="Disordered" evidence="2">
    <location>
        <begin position="116"/>
        <end position="148"/>
    </location>
</feature>
<comment type="function">
    <text evidence="1">Putative transcription activator involved in regulating light control of development.</text>
</comment>
<dbReference type="PANTHER" id="PTHR31669">
    <property type="entry name" value="PROTEIN FAR1-RELATED SEQUENCE 10-RELATED"/>
    <property type="match status" value="1"/>
</dbReference>
<protein>
    <recommendedName>
        <fullName evidence="1">Protein FAR1-RELATED SEQUENCE</fullName>
    </recommendedName>
</protein>
<dbReference type="Pfam" id="PF03101">
    <property type="entry name" value="FAR1"/>
    <property type="match status" value="1"/>
</dbReference>
<feature type="region of interest" description="Disordered" evidence="2">
    <location>
        <begin position="16"/>
        <end position="60"/>
    </location>
</feature>
<dbReference type="InterPro" id="IPR031052">
    <property type="entry name" value="FHY3/FAR1"/>
</dbReference>
<organism evidence="4 5">
    <name type="scientific">Brassica napus</name>
    <name type="common">Rape</name>
    <dbReference type="NCBI Taxonomy" id="3708"/>
    <lineage>
        <taxon>Eukaryota</taxon>
        <taxon>Viridiplantae</taxon>
        <taxon>Streptophyta</taxon>
        <taxon>Embryophyta</taxon>
        <taxon>Tracheophyta</taxon>
        <taxon>Spermatophyta</taxon>
        <taxon>Magnoliopsida</taxon>
        <taxon>eudicotyledons</taxon>
        <taxon>Gunneridae</taxon>
        <taxon>Pentapetalae</taxon>
        <taxon>rosids</taxon>
        <taxon>malvids</taxon>
        <taxon>Brassicales</taxon>
        <taxon>Brassicaceae</taxon>
        <taxon>Brassiceae</taxon>
        <taxon>Brassica</taxon>
    </lineage>
</organism>
<comment type="subcellular location">
    <subcellularLocation>
        <location evidence="1">Nucleus</location>
    </subcellularLocation>
</comment>
<keyword evidence="1" id="KW-0539">Nucleus</keyword>
<keyword evidence="1" id="KW-0863">Zinc-finger</keyword>
<accession>A0ABQ7X6X8</accession>
<keyword evidence="5" id="KW-1185">Reference proteome</keyword>
<name>A0ABQ7X6X8_BRANA</name>
<comment type="caution">
    <text evidence="4">The sequence shown here is derived from an EMBL/GenBank/DDBJ whole genome shotgun (WGS) entry which is preliminary data.</text>
</comment>
<proteinExistence type="inferred from homology"/>
<dbReference type="PANTHER" id="PTHR31669:SF161">
    <property type="entry name" value="PROTEIN FAR-RED ELONGATED HYPOCOTYL 3"/>
    <property type="match status" value="1"/>
</dbReference>
<reference evidence="4 5" key="1">
    <citation type="submission" date="2021-05" db="EMBL/GenBank/DDBJ databases">
        <title>Genome Assembly of Synthetic Allotetraploid Brassica napus Reveals Homoeologous Exchanges between Subgenomes.</title>
        <authorList>
            <person name="Davis J.T."/>
        </authorList>
    </citation>
    <scope>NUCLEOTIDE SEQUENCE [LARGE SCALE GENOMIC DNA]</scope>
    <source>
        <strain evidence="5">cv. Da-Ae</strain>
        <tissue evidence="4">Seedling</tissue>
    </source>
</reference>
<keyword evidence="1" id="KW-0479">Metal-binding</keyword>
<evidence type="ECO:0000313" key="5">
    <source>
        <dbReference type="Proteomes" id="UP000824890"/>
    </source>
</evidence>
<gene>
    <name evidence="4" type="ORF">HID58_094552</name>
</gene>
<feature type="compositionally biased region" description="Basic and acidic residues" evidence="2">
    <location>
        <begin position="16"/>
        <end position="44"/>
    </location>
</feature>
<evidence type="ECO:0000313" key="4">
    <source>
        <dbReference type="EMBL" id="KAH0851692.1"/>
    </source>
</evidence>
<feature type="region of interest" description="Disordered" evidence="2">
    <location>
        <begin position="209"/>
        <end position="228"/>
    </location>
</feature>
<feature type="region of interest" description="Disordered" evidence="2">
    <location>
        <begin position="389"/>
        <end position="415"/>
    </location>
</feature>
<dbReference type="EMBL" id="JAGKQM010001586">
    <property type="protein sequence ID" value="KAH0851692.1"/>
    <property type="molecule type" value="Genomic_DNA"/>
</dbReference>
<feature type="compositionally biased region" description="Polar residues" evidence="2">
    <location>
        <begin position="116"/>
        <end position="130"/>
    </location>
</feature>
<evidence type="ECO:0000256" key="2">
    <source>
        <dbReference type="SAM" id="MobiDB-lite"/>
    </source>
</evidence>
<feature type="compositionally biased region" description="Polar residues" evidence="2">
    <location>
        <begin position="45"/>
        <end position="56"/>
    </location>
</feature>
<dbReference type="Proteomes" id="UP000824890">
    <property type="component" value="Unassembled WGS sequence"/>
</dbReference>